<name>A0AA51NAJ9_9BACT</name>
<sequence length="109" mass="12844">MNANFSGKIYNHLFYDTEEECEKAQVDSNFFINCHQQLEFIDEDNATIMLTDIIYEVSYTVKKNKVIIFSEEGGNSQFENIEFKIIQNNELLRIDDSTVWKEQTGESIW</sequence>
<evidence type="ECO:0000313" key="1">
    <source>
        <dbReference type="EMBL" id="WMN07545.1"/>
    </source>
</evidence>
<dbReference type="Proteomes" id="UP001244443">
    <property type="component" value="Chromosome"/>
</dbReference>
<accession>A0AA51NAJ9</accession>
<dbReference type="EMBL" id="CP129970">
    <property type="protein sequence ID" value="WMN07545.1"/>
    <property type="molecule type" value="Genomic_DNA"/>
</dbReference>
<dbReference type="RefSeq" id="WP_308357713.1">
    <property type="nucleotide sequence ID" value="NZ_CP129970.2"/>
</dbReference>
<gene>
    <name evidence="1" type="ORF">QYS48_29085</name>
</gene>
<proteinExistence type="predicted"/>
<organism evidence="1 2">
    <name type="scientific">Marivirga arenosa</name>
    <dbReference type="NCBI Taxonomy" id="3059076"/>
    <lineage>
        <taxon>Bacteria</taxon>
        <taxon>Pseudomonadati</taxon>
        <taxon>Bacteroidota</taxon>
        <taxon>Cytophagia</taxon>
        <taxon>Cytophagales</taxon>
        <taxon>Marivirgaceae</taxon>
        <taxon>Marivirga</taxon>
    </lineage>
</organism>
<dbReference type="AlphaFoldDB" id="A0AA51NAJ9"/>
<reference evidence="1" key="1">
    <citation type="submission" date="2023-08" db="EMBL/GenBank/DDBJ databases">
        <title>Comparative genomics and taxonomic characterization of three novel marine species of genus Marivirga.</title>
        <authorList>
            <person name="Muhammad N."/>
            <person name="Kim S.-G."/>
        </authorList>
    </citation>
    <scope>NUCLEOTIDE SEQUENCE [LARGE SCALE GENOMIC DNA]</scope>
    <source>
        <strain evidence="1">ABR2-2</strain>
    </source>
</reference>
<evidence type="ECO:0000313" key="2">
    <source>
        <dbReference type="Proteomes" id="UP001244443"/>
    </source>
</evidence>
<protein>
    <submittedName>
        <fullName evidence="1">Uncharacterized protein</fullName>
    </submittedName>
</protein>
<keyword evidence="2" id="KW-1185">Reference proteome</keyword>